<dbReference type="AlphaFoldDB" id="A0A2K8MEX0"/>
<gene>
    <name evidence="1" type="ORF">CVN68_02985</name>
</gene>
<name>A0A2K8MEX0_9SPHN</name>
<proteinExistence type="predicted"/>
<evidence type="ECO:0000313" key="2">
    <source>
        <dbReference type="Proteomes" id="UP000229081"/>
    </source>
</evidence>
<accession>A0A2K8MEX0</accession>
<dbReference type="Proteomes" id="UP000229081">
    <property type="component" value="Chromosome"/>
</dbReference>
<dbReference type="EMBL" id="CP024923">
    <property type="protein sequence ID" value="ATY31076.1"/>
    <property type="molecule type" value="Genomic_DNA"/>
</dbReference>
<evidence type="ECO:0000313" key="1">
    <source>
        <dbReference type="EMBL" id="ATY31076.1"/>
    </source>
</evidence>
<dbReference type="KEGG" id="sphc:CVN68_02985"/>
<reference evidence="1 2" key="1">
    <citation type="submission" date="2017-11" db="EMBL/GenBank/DDBJ databases">
        <title>Complete genome sequence of Sphingomonas sp. Strain Cra20, a psychrotolerant potential plant growth promoting rhizobacteria.</title>
        <authorList>
            <person name="Luo Y."/>
        </authorList>
    </citation>
    <scope>NUCLEOTIDE SEQUENCE [LARGE SCALE GENOMIC DNA]</scope>
    <source>
        <strain evidence="1 2">Cra20</strain>
    </source>
</reference>
<organism evidence="1 2">
    <name type="scientific">Sphingomonas psychrotolerans</name>
    <dbReference type="NCBI Taxonomy" id="1327635"/>
    <lineage>
        <taxon>Bacteria</taxon>
        <taxon>Pseudomonadati</taxon>
        <taxon>Pseudomonadota</taxon>
        <taxon>Alphaproteobacteria</taxon>
        <taxon>Sphingomonadales</taxon>
        <taxon>Sphingomonadaceae</taxon>
        <taxon>Sphingomonas</taxon>
    </lineage>
</organism>
<sequence>MAHSRSKGFFFSRSKTTDALRDRVNPVVDLDRALLRNVESLDDAAFSRFADRLSTLRKMKPSSTK</sequence>
<keyword evidence="2" id="KW-1185">Reference proteome</keyword>
<protein>
    <submittedName>
        <fullName evidence="1">Uncharacterized protein</fullName>
    </submittedName>
</protein>